<dbReference type="Pfam" id="PF13873">
    <property type="entry name" value="Myb_DNA-bind_5"/>
    <property type="match status" value="1"/>
</dbReference>
<gene>
    <name evidence="7" type="ORF">CEUTPL_LOCUS14328</name>
</gene>
<feature type="domain" description="Myb/SANT-like DNA-binding" evidence="6">
    <location>
        <begin position="8"/>
        <end position="75"/>
    </location>
</feature>
<dbReference type="PANTHER" id="PTHR23098:SF16">
    <property type="entry name" value="REGULATORY PROTEIN ZESTE"/>
    <property type="match status" value="1"/>
</dbReference>
<evidence type="ECO:0000256" key="4">
    <source>
        <dbReference type="ARBA" id="ARBA00023163"/>
    </source>
</evidence>
<sequence>MRVRMEHWQLLLELCDRNPELITNKFNGPEGKAKAHSLWKTVTSELNILGYGEKPMEGWRKALTDWKSKTKSKAAAIKREMQKTGGGSNDAPPLSILENKLLAIMGTKSVFGDEEVPEIGFGNHDNDEMQNKVFGCKTESGQAVELRNKTPINTSDSIPVTQNKPQNQVHDYGQGSGKENDCIEDNEDGDAEQRTVKKTKLVSATKSIRRRPQQTLHLSSELIQLNRETVEMFKILNANTESIANNTERIVSNTQSIVSSLNIIANVLQK</sequence>
<evidence type="ECO:0000259" key="6">
    <source>
        <dbReference type="Pfam" id="PF13873"/>
    </source>
</evidence>
<keyword evidence="4" id="KW-0804">Transcription</keyword>
<evidence type="ECO:0000256" key="3">
    <source>
        <dbReference type="ARBA" id="ARBA00023015"/>
    </source>
</evidence>
<dbReference type="EMBL" id="OU892285">
    <property type="protein sequence ID" value="CAG9773943.1"/>
    <property type="molecule type" value="Genomic_DNA"/>
</dbReference>
<evidence type="ECO:0000256" key="5">
    <source>
        <dbReference type="ARBA" id="ARBA00025466"/>
    </source>
</evidence>
<protein>
    <recommendedName>
        <fullName evidence="2">Regulatory protein zeste</fullName>
    </recommendedName>
</protein>
<evidence type="ECO:0000256" key="2">
    <source>
        <dbReference type="ARBA" id="ARBA00016807"/>
    </source>
</evidence>
<dbReference type="AlphaFoldDB" id="A0A9N9QSL5"/>
<organism evidence="7 8">
    <name type="scientific">Ceutorhynchus assimilis</name>
    <name type="common">cabbage seed weevil</name>
    <dbReference type="NCBI Taxonomy" id="467358"/>
    <lineage>
        <taxon>Eukaryota</taxon>
        <taxon>Metazoa</taxon>
        <taxon>Ecdysozoa</taxon>
        <taxon>Arthropoda</taxon>
        <taxon>Hexapoda</taxon>
        <taxon>Insecta</taxon>
        <taxon>Pterygota</taxon>
        <taxon>Neoptera</taxon>
        <taxon>Endopterygota</taxon>
        <taxon>Coleoptera</taxon>
        <taxon>Polyphaga</taxon>
        <taxon>Cucujiformia</taxon>
        <taxon>Curculionidae</taxon>
        <taxon>Ceutorhynchinae</taxon>
        <taxon>Ceutorhynchus</taxon>
    </lineage>
</organism>
<reference evidence="7" key="1">
    <citation type="submission" date="2022-01" db="EMBL/GenBank/DDBJ databases">
        <authorList>
            <person name="King R."/>
        </authorList>
    </citation>
    <scope>NUCLEOTIDE SEQUENCE</scope>
</reference>
<name>A0A9N9QSL5_9CUCU</name>
<dbReference type="GO" id="GO:0005634">
    <property type="term" value="C:nucleus"/>
    <property type="evidence" value="ECO:0007669"/>
    <property type="project" value="TreeGrafter"/>
</dbReference>
<proteinExistence type="predicted"/>
<accession>A0A9N9QSL5</accession>
<evidence type="ECO:0000313" key="7">
    <source>
        <dbReference type="EMBL" id="CAG9773943.1"/>
    </source>
</evidence>
<comment type="function">
    <text evidence="5">Involved in transvection phenomena (= synapsis-dependent gene expression), where the synaptic pairing of chromosomes carrying genes with which zeste interacts influences the expression of these genes. Zeste binds to DNA and stimulates transcription from a nearby promoter.</text>
</comment>
<dbReference type="OrthoDB" id="6748976at2759"/>
<evidence type="ECO:0000313" key="8">
    <source>
        <dbReference type="Proteomes" id="UP001152799"/>
    </source>
</evidence>
<dbReference type="PANTHER" id="PTHR23098">
    <property type="entry name" value="AGAP001331-PA-RELATED"/>
    <property type="match status" value="1"/>
</dbReference>
<keyword evidence="8" id="KW-1185">Reference proteome</keyword>
<evidence type="ECO:0000256" key="1">
    <source>
        <dbReference type="ARBA" id="ARBA00011764"/>
    </source>
</evidence>
<dbReference type="InterPro" id="IPR028002">
    <property type="entry name" value="Myb_DNA-bind_5"/>
</dbReference>
<comment type="subunit">
    <text evidence="1">Self-associates forming complexes of several hundred monomers.</text>
</comment>
<keyword evidence="3" id="KW-0805">Transcription regulation</keyword>
<dbReference type="Proteomes" id="UP001152799">
    <property type="component" value="Chromosome 9"/>
</dbReference>